<evidence type="ECO:0000313" key="2">
    <source>
        <dbReference type="EMBL" id="CAD7653249.1"/>
    </source>
</evidence>
<keyword evidence="3" id="KW-1185">Reference proteome</keyword>
<gene>
    <name evidence="2" type="ORF">ONB1V03_LOCUS9906</name>
</gene>
<dbReference type="Gene3D" id="2.30.130.10">
    <property type="entry name" value="PUA domain"/>
    <property type="match status" value="1"/>
</dbReference>
<name>A0A7R9QPA1_9ACAR</name>
<dbReference type="OrthoDB" id="10250002at2759"/>
<feature type="compositionally biased region" description="Basic residues" evidence="1">
    <location>
        <begin position="1"/>
        <end position="12"/>
    </location>
</feature>
<dbReference type="AlphaFoldDB" id="A0A7R9QPA1"/>
<proteinExistence type="predicted"/>
<accession>A0A7R9QPA1</accession>
<dbReference type="EMBL" id="OC921257">
    <property type="protein sequence ID" value="CAD7653249.1"/>
    <property type="molecule type" value="Genomic_DNA"/>
</dbReference>
<feature type="non-terminal residue" evidence="2">
    <location>
        <position position="1"/>
    </location>
</feature>
<dbReference type="Proteomes" id="UP000728032">
    <property type="component" value="Unassembled WGS sequence"/>
</dbReference>
<protein>
    <submittedName>
        <fullName evidence="2">Uncharacterized protein</fullName>
    </submittedName>
</protein>
<dbReference type="GO" id="GO:0003723">
    <property type="term" value="F:RNA binding"/>
    <property type="evidence" value="ECO:0007669"/>
    <property type="project" value="InterPro"/>
</dbReference>
<reference evidence="2" key="1">
    <citation type="submission" date="2020-11" db="EMBL/GenBank/DDBJ databases">
        <authorList>
            <person name="Tran Van P."/>
        </authorList>
    </citation>
    <scope>NUCLEOTIDE SEQUENCE</scope>
</reference>
<dbReference type="InterPro" id="IPR036974">
    <property type="entry name" value="PUA_sf"/>
</dbReference>
<evidence type="ECO:0000256" key="1">
    <source>
        <dbReference type="SAM" id="MobiDB-lite"/>
    </source>
</evidence>
<dbReference type="EMBL" id="CAJPVJ010006432">
    <property type="protein sequence ID" value="CAG2170436.1"/>
    <property type="molecule type" value="Genomic_DNA"/>
</dbReference>
<evidence type="ECO:0000313" key="3">
    <source>
        <dbReference type="Proteomes" id="UP000728032"/>
    </source>
</evidence>
<feature type="compositionally biased region" description="Polar residues" evidence="1">
    <location>
        <begin position="13"/>
        <end position="23"/>
    </location>
</feature>
<feature type="region of interest" description="Disordered" evidence="1">
    <location>
        <begin position="1"/>
        <end position="32"/>
    </location>
</feature>
<organism evidence="2">
    <name type="scientific">Oppiella nova</name>
    <dbReference type="NCBI Taxonomy" id="334625"/>
    <lineage>
        <taxon>Eukaryota</taxon>
        <taxon>Metazoa</taxon>
        <taxon>Ecdysozoa</taxon>
        <taxon>Arthropoda</taxon>
        <taxon>Chelicerata</taxon>
        <taxon>Arachnida</taxon>
        <taxon>Acari</taxon>
        <taxon>Acariformes</taxon>
        <taxon>Sarcoptiformes</taxon>
        <taxon>Oribatida</taxon>
        <taxon>Brachypylina</taxon>
        <taxon>Oppioidea</taxon>
        <taxon>Oppiidae</taxon>
        <taxon>Oppiella</taxon>
    </lineage>
</organism>
<sequence length="48" mass="5616">MEDKTSKKKHKSPQTLGEIQRQQDFFLKPSSAEPSLNAEQWPLLLKNY</sequence>